<evidence type="ECO:0000313" key="2">
    <source>
        <dbReference type="Proteomes" id="UP000708208"/>
    </source>
</evidence>
<dbReference type="Proteomes" id="UP000708208">
    <property type="component" value="Unassembled WGS sequence"/>
</dbReference>
<dbReference type="AlphaFoldDB" id="A0A8J2K7Y0"/>
<sequence>MALMDMDTDMVIMVVLSLPTVQPSLPTAQLSTLAMDT</sequence>
<protein>
    <submittedName>
        <fullName evidence="1">Uncharacterized protein</fullName>
    </submittedName>
</protein>
<reference evidence="1" key="1">
    <citation type="submission" date="2021-06" db="EMBL/GenBank/DDBJ databases">
        <authorList>
            <person name="Hodson N. C."/>
            <person name="Mongue J. A."/>
            <person name="Jaron S. K."/>
        </authorList>
    </citation>
    <scope>NUCLEOTIDE SEQUENCE</scope>
</reference>
<comment type="caution">
    <text evidence="1">The sequence shown here is derived from an EMBL/GenBank/DDBJ whole genome shotgun (WGS) entry which is preliminary data.</text>
</comment>
<evidence type="ECO:0000313" key="1">
    <source>
        <dbReference type="EMBL" id="CAG7733349.1"/>
    </source>
</evidence>
<organism evidence="1 2">
    <name type="scientific">Allacma fusca</name>
    <dbReference type="NCBI Taxonomy" id="39272"/>
    <lineage>
        <taxon>Eukaryota</taxon>
        <taxon>Metazoa</taxon>
        <taxon>Ecdysozoa</taxon>
        <taxon>Arthropoda</taxon>
        <taxon>Hexapoda</taxon>
        <taxon>Collembola</taxon>
        <taxon>Symphypleona</taxon>
        <taxon>Sminthuridae</taxon>
        <taxon>Allacma</taxon>
    </lineage>
</organism>
<keyword evidence="2" id="KW-1185">Reference proteome</keyword>
<accession>A0A8J2K7Y0</accession>
<gene>
    <name evidence="1" type="ORF">AFUS01_LOCUS21799</name>
</gene>
<dbReference type="EMBL" id="CAJVCH010247417">
    <property type="protein sequence ID" value="CAG7733349.1"/>
    <property type="molecule type" value="Genomic_DNA"/>
</dbReference>
<name>A0A8J2K7Y0_9HEXA</name>
<feature type="non-terminal residue" evidence="1">
    <location>
        <position position="37"/>
    </location>
</feature>
<proteinExistence type="predicted"/>